<keyword evidence="3" id="KW-1185">Reference proteome</keyword>
<dbReference type="Gene3D" id="1.10.1200.10">
    <property type="entry name" value="ACP-like"/>
    <property type="match status" value="1"/>
</dbReference>
<dbReference type="SUPFAM" id="SSF47336">
    <property type="entry name" value="ACP-like"/>
    <property type="match status" value="1"/>
</dbReference>
<dbReference type="Pfam" id="PF00550">
    <property type="entry name" value="PP-binding"/>
    <property type="match status" value="1"/>
</dbReference>
<gene>
    <name evidence="2" type="ORF">ACFFSY_20860</name>
</gene>
<evidence type="ECO:0000313" key="2">
    <source>
        <dbReference type="EMBL" id="MFB9328389.1"/>
    </source>
</evidence>
<dbReference type="InterPro" id="IPR009081">
    <property type="entry name" value="PP-bd_ACP"/>
</dbReference>
<proteinExistence type="predicted"/>
<evidence type="ECO:0000313" key="3">
    <source>
        <dbReference type="Proteomes" id="UP001589747"/>
    </source>
</evidence>
<sequence length="88" mass="10038">MTTEIQEQEELRERIVTMLRENVDDPSMLDDLDPDAELTALGVNSLTFIKLVIAAEMEFGLTWNDDDLDFRHFSSVNSILNYVQQSGS</sequence>
<protein>
    <submittedName>
        <fullName evidence="2">Acyl carrier protein</fullName>
    </submittedName>
</protein>
<name>A0ABV5KT42_9BACL</name>
<organism evidence="2 3">
    <name type="scientific">Paenibacillus aurantiacus</name>
    <dbReference type="NCBI Taxonomy" id="1936118"/>
    <lineage>
        <taxon>Bacteria</taxon>
        <taxon>Bacillati</taxon>
        <taxon>Bacillota</taxon>
        <taxon>Bacilli</taxon>
        <taxon>Bacillales</taxon>
        <taxon>Paenibacillaceae</taxon>
        <taxon>Paenibacillus</taxon>
    </lineage>
</organism>
<dbReference type="PROSITE" id="PS50075">
    <property type="entry name" value="CARRIER"/>
    <property type="match status" value="1"/>
</dbReference>
<reference evidence="2 3" key="1">
    <citation type="submission" date="2024-09" db="EMBL/GenBank/DDBJ databases">
        <authorList>
            <person name="Sun Q."/>
            <person name="Mori K."/>
        </authorList>
    </citation>
    <scope>NUCLEOTIDE SEQUENCE [LARGE SCALE GENOMIC DNA]</scope>
    <source>
        <strain evidence="2 3">TISTR 2452</strain>
    </source>
</reference>
<dbReference type="InterPro" id="IPR036736">
    <property type="entry name" value="ACP-like_sf"/>
</dbReference>
<comment type="caution">
    <text evidence="2">The sequence shown here is derived from an EMBL/GenBank/DDBJ whole genome shotgun (WGS) entry which is preliminary data.</text>
</comment>
<feature type="domain" description="Carrier" evidence="1">
    <location>
        <begin position="9"/>
        <end position="87"/>
    </location>
</feature>
<dbReference type="RefSeq" id="WP_377497636.1">
    <property type="nucleotide sequence ID" value="NZ_JBHMDO010000033.1"/>
</dbReference>
<dbReference type="Proteomes" id="UP001589747">
    <property type="component" value="Unassembled WGS sequence"/>
</dbReference>
<evidence type="ECO:0000259" key="1">
    <source>
        <dbReference type="PROSITE" id="PS50075"/>
    </source>
</evidence>
<accession>A0ABV5KT42</accession>
<dbReference type="EMBL" id="JBHMDO010000033">
    <property type="protein sequence ID" value="MFB9328389.1"/>
    <property type="molecule type" value="Genomic_DNA"/>
</dbReference>